<comment type="similarity">
    <text evidence="1">Belongs to the CCM1 family.</text>
</comment>
<evidence type="ECO:0000313" key="8">
    <source>
        <dbReference type="Proteomes" id="UP000054107"/>
    </source>
</evidence>
<comment type="function">
    <text evidence="3">Regulates mitochondrial small subunit maturation by controlling 15S rRNA 5'-end processing. Localizes to the 5' precursor of the 15S rRNA in a position that is subsequently occupied by mS47 in the mature yeast mtSSU. Uses structure and sequence-specific RNA recognition, binding to a single-stranded region of the precursor and specifically recognizing bases -6 to -1. The exchange of Ccm1 for mS47 is coupled to the irreversible removal of precursor rRNA that is accompanied by conformational changes of the mitoribosomal proteins uS5m and mS26. These conformational changes signal completion of 5'-end rRNA processing through protection of the mature 5'-end of the 15S rRNA and stabilization of mS47. The removal of the 5' precursor together with the dissociation of Ccm1 may be catalyzed by the 5'-3' exoribonuclease Pet127. Involved in the specific removal of group I introns in mitochondrial encoded transcripts.</text>
</comment>
<protein>
    <recommendedName>
        <fullName evidence="9">Pentacotripeptide-repeat region of PRORP domain-containing protein</fullName>
    </recommendedName>
</protein>
<dbReference type="PANTHER" id="PTHR47447">
    <property type="entry name" value="OS03G0856100 PROTEIN"/>
    <property type="match status" value="1"/>
</dbReference>
<sequence>MSFQSIISSREGWKSQKLLVQLCHSCLSRRTPALAHYVRRNTTLSTPSSTTSTVTTTSTPKSKIKPYRPQPNKSSPSSIALANQELLERLRNELYHETSTSLKSSDPSISAYSTQTRKTIIRRESRKQLLEMYKLLKQTPQYFAQLTRTDIDSLVSRLMSNPDDLTTNTPFFEAFHILEDLKCKKFKNVHYRLQDAEKMIYLAAELTYAKRAEDLLIEATKKWKTVGMATFEAVIRVLSKNRQQDRVDFWLSHIQQKGMSPTRNMVSSVVLCMVAKGQLDSAVNYLKQNCSDQDLARAVTKCSGDDQRLLNVALNLFAMDCMEQWRLNDMRLIYRLKRYLGMSTSSIIKNLLSKSIHTGQLHTAEQLLSDTIYMHDTAGSQLCSEKLILWFLEQKNISRSVSIWEQMEQHNLTVTLHAMQALLTQAAKLRYHVDAMRLYKRCKELYPESNLAEARVHVLRCLIRSKQFDAAQVVSVEVEGLMPDLKPNLARTALRALFSLAAQTGRVDLCETALQLSKRYNLSLTHIGLSSLIACYLIKGDIQSAKSTFKTVASHTNGPDVVDFNLLMRTTVMENKDDAYDKILDILTHMKLVNVAPDLSTMRTMLNSYDSPSVMRDGLYEKLLNAPTAAQSDQVYLNNIAITDLLSKYGVERMVGLLLRNNRGELFPGQEDQNIAVDGLTFKILLDAATKDVKYASIAEKLFKSMRYRGMKPEKQVYENLIIMFVKKGRVQKARKYIAKMEHETGCKADVNTYTRIVEGLLGIGKPRLAKEIILQDMPLNNIPLNTFTKRILRRIESKLARKKDGKSNM</sequence>
<feature type="repeat" description="PPR" evidence="5">
    <location>
        <begin position="678"/>
        <end position="713"/>
    </location>
</feature>
<evidence type="ECO:0000256" key="2">
    <source>
        <dbReference type="ARBA" id="ARBA00022737"/>
    </source>
</evidence>
<reference evidence="7 8" key="1">
    <citation type="submission" date="2014-09" db="EMBL/GenBank/DDBJ databases">
        <authorList>
            <person name="Ellenberger Sabrina"/>
        </authorList>
    </citation>
    <scope>NUCLEOTIDE SEQUENCE [LARGE SCALE GENOMIC DNA]</scope>
    <source>
        <strain evidence="7 8">CBS 412.66</strain>
    </source>
</reference>
<evidence type="ECO:0000256" key="4">
    <source>
        <dbReference type="ARBA" id="ARBA00044511"/>
    </source>
</evidence>
<dbReference type="PANTHER" id="PTHR47447:SF17">
    <property type="entry name" value="OS12G0638900 PROTEIN"/>
    <property type="match status" value="1"/>
</dbReference>
<comment type="subunit">
    <text evidence="4">Binds to mitochondrial small subunit 15S rRNA.</text>
</comment>
<evidence type="ECO:0000256" key="3">
    <source>
        <dbReference type="ARBA" id="ARBA00044493"/>
    </source>
</evidence>
<keyword evidence="8" id="KW-1185">Reference proteome</keyword>
<evidence type="ECO:0000313" key="7">
    <source>
        <dbReference type="EMBL" id="CEP14183.1"/>
    </source>
</evidence>
<evidence type="ECO:0000256" key="1">
    <source>
        <dbReference type="ARBA" id="ARBA00006192"/>
    </source>
</evidence>
<name>A0A0B7N731_9FUNG</name>
<dbReference type="Proteomes" id="UP000054107">
    <property type="component" value="Unassembled WGS sequence"/>
</dbReference>
<evidence type="ECO:0008006" key="9">
    <source>
        <dbReference type="Google" id="ProtNLM"/>
    </source>
</evidence>
<dbReference type="Pfam" id="PF13812">
    <property type="entry name" value="PPR_3"/>
    <property type="match status" value="1"/>
</dbReference>
<proteinExistence type="inferred from homology"/>
<organism evidence="7 8">
    <name type="scientific">Parasitella parasitica</name>
    <dbReference type="NCBI Taxonomy" id="35722"/>
    <lineage>
        <taxon>Eukaryota</taxon>
        <taxon>Fungi</taxon>
        <taxon>Fungi incertae sedis</taxon>
        <taxon>Mucoromycota</taxon>
        <taxon>Mucoromycotina</taxon>
        <taxon>Mucoromycetes</taxon>
        <taxon>Mucorales</taxon>
        <taxon>Mucorineae</taxon>
        <taxon>Mucoraceae</taxon>
        <taxon>Parasitella</taxon>
    </lineage>
</organism>
<evidence type="ECO:0000256" key="6">
    <source>
        <dbReference type="SAM" id="MobiDB-lite"/>
    </source>
</evidence>
<dbReference type="AlphaFoldDB" id="A0A0B7N731"/>
<dbReference type="InterPro" id="IPR002885">
    <property type="entry name" value="PPR_rpt"/>
</dbReference>
<dbReference type="Gene3D" id="1.25.40.10">
    <property type="entry name" value="Tetratricopeptide repeat domain"/>
    <property type="match status" value="2"/>
</dbReference>
<dbReference type="OrthoDB" id="185373at2759"/>
<dbReference type="PROSITE" id="PS51375">
    <property type="entry name" value="PPR"/>
    <property type="match status" value="1"/>
</dbReference>
<feature type="region of interest" description="Disordered" evidence="6">
    <location>
        <begin position="44"/>
        <end position="78"/>
    </location>
</feature>
<dbReference type="InterPro" id="IPR011990">
    <property type="entry name" value="TPR-like_helical_dom_sf"/>
</dbReference>
<dbReference type="STRING" id="35722.A0A0B7N731"/>
<evidence type="ECO:0000256" key="5">
    <source>
        <dbReference type="PROSITE-ProRule" id="PRU00708"/>
    </source>
</evidence>
<feature type="compositionally biased region" description="Low complexity" evidence="6">
    <location>
        <begin position="44"/>
        <end position="61"/>
    </location>
</feature>
<gene>
    <name evidence="7" type="primary">PARPA_08347.1 scaffold 32756</name>
</gene>
<dbReference type="EMBL" id="LN731032">
    <property type="protein sequence ID" value="CEP14183.1"/>
    <property type="molecule type" value="Genomic_DNA"/>
</dbReference>
<accession>A0A0B7N731</accession>
<keyword evidence="2" id="KW-0677">Repeat</keyword>